<feature type="domain" description="ATPase family AAA" evidence="10">
    <location>
        <begin position="88"/>
        <end position="144"/>
    </location>
</feature>
<evidence type="ECO:0000256" key="9">
    <source>
        <dbReference type="SAM" id="MobiDB-lite"/>
    </source>
</evidence>
<dbReference type="Pfam" id="PF12037">
    <property type="entry name" value="ATAD3_N"/>
    <property type="match status" value="1"/>
</dbReference>
<dbReference type="PANTHER" id="PTHR23075">
    <property type="entry name" value="PUTATIVE ATP-ASE"/>
    <property type="match status" value="1"/>
</dbReference>
<evidence type="ECO:0000256" key="7">
    <source>
        <dbReference type="ARBA" id="ARBA00023128"/>
    </source>
</evidence>
<name>A0ABQ9V8D7_SAGOE</name>
<proteinExistence type="inferred from homology"/>
<feature type="region of interest" description="Disordered" evidence="9">
    <location>
        <begin position="110"/>
        <end position="131"/>
    </location>
</feature>
<dbReference type="InterPro" id="IPR021911">
    <property type="entry name" value="ATAD3_N"/>
</dbReference>
<evidence type="ECO:0000313" key="12">
    <source>
        <dbReference type="Proteomes" id="UP001266305"/>
    </source>
</evidence>
<evidence type="ECO:0000256" key="4">
    <source>
        <dbReference type="ARBA" id="ARBA00022792"/>
    </source>
</evidence>
<reference evidence="11 12" key="1">
    <citation type="submission" date="2023-05" db="EMBL/GenBank/DDBJ databases">
        <title>B98-5 Cell Line De Novo Hybrid Assembly: An Optical Mapping Approach.</title>
        <authorList>
            <person name="Kananen K."/>
            <person name="Auerbach J.A."/>
            <person name="Kautto E."/>
            <person name="Blachly J.S."/>
        </authorList>
    </citation>
    <scope>NUCLEOTIDE SEQUENCE [LARGE SCALE GENOMIC DNA]</scope>
    <source>
        <strain evidence="11">B95-8</strain>
        <tissue evidence="11">Cell line</tissue>
    </source>
</reference>
<keyword evidence="7" id="KW-0496">Mitochondrion</keyword>
<protein>
    <recommendedName>
        <fullName evidence="10">ATPase family AAA domain-containing protein</fullName>
    </recommendedName>
</protein>
<dbReference type="PANTHER" id="PTHR23075:SF0">
    <property type="entry name" value="ATPASE FAMILY AAA DOMAIN-CONTAINING PROTEIN 3"/>
    <property type="match status" value="1"/>
</dbReference>
<evidence type="ECO:0000256" key="2">
    <source>
        <dbReference type="ARBA" id="ARBA00006914"/>
    </source>
</evidence>
<organism evidence="11 12">
    <name type="scientific">Saguinus oedipus</name>
    <name type="common">Cotton-top tamarin</name>
    <name type="synonym">Oedipomidas oedipus</name>
    <dbReference type="NCBI Taxonomy" id="9490"/>
    <lineage>
        <taxon>Eukaryota</taxon>
        <taxon>Metazoa</taxon>
        <taxon>Chordata</taxon>
        <taxon>Craniata</taxon>
        <taxon>Vertebrata</taxon>
        <taxon>Euteleostomi</taxon>
        <taxon>Mammalia</taxon>
        <taxon>Eutheria</taxon>
        <taxon>Euarchontoglires</taxon>
        <taxon>Primates</taxon>
        <taxon>Haplorrhini</taxon>
        <taxon>Platyrrhini</taxon>
        <taxon>Cebidae</taxon>
        <taxon>Callitrichinae</taxon>
        <taxon>Saguinus</taxon>
    </lineage>
</organism>
<comment type="subcellular location">
    <subcellularLocation>
        <location evidence="1">Mitochondrion membrane</location>
    </subcellularLocation>
</comment>
<gene>
    <name evidence="11" type="ORF">P7K49_015132</name>
</gene>
<feature type="region of interest" description="Disordered" evidence="9">
    <location>
        <begin position="136"/>
        <end position="155"/>
    </location>
</feature>
<keyword evidence="8" id="KW-0472">Membrane</keyword>
<accession>A0ABQ9V8D7</accession>
<comment type="similarity">
    <text evidence="2">Belongs to the AAA ATPase family.</text>
</comment>
<feature type="compositionally biased region" description="Basic and acidic residues" evidence="9">
    <location>
        <begin position="110"/>
        <end position="120"/>
    </location>
</feature>
<evidence type="ECO:0000256" key="3">
    <source>
        <dbReference type="ARBA" id="ARBA00022741"/>
    </source>
</evidence>
<evidence type="ECO:0000256" key="5">
    <source>
        <dbReference type="ARBA" id="ARBA00022840"/>
    </source>
</evidence>
<evidence type="ECO:0000256" key="8">
    <source>
        <dbReference type="ARBA" id="ARBA00023136"/>
    </source>
</evidence>
<evidence type="ECO:0000256" key="6">
    <source>
        <dbReference type="ARBA" id="ARBA00023054"/>
    </source>
</evidence>
<keyword evidence="4" id="KW-0999">Mitochondrion inner membrane</keyword>
<keyword evidence="6" id="KW-0175">Coiled coil</keyword>
<evidence type="ECO:0000256" key="1">
    <source>
        <dbReference type="ARBA" id="ARBA00004325"/>
    </source>
</evidence>
<evidence type="ECO:0000313" key="11">
    <source>
        <dbReference type="EMBL" id="KAK2105618.1"/>
    </source>
</evidence>
<dbReference type="Proteomes" id="UP001266305">
    <property type="component" value="Unassembled WGS sequence"/>
</dbReference>
<keyword evidence="3" id="KW-0547">Nucleotide-binding</keyword>
<comment type="caution">
    <text evidence="11">The sequence shown here is derived from an EMBL/GenBank/DDBJ whole genome shotgun (WGS) entry which is preliminary data.</text>
</comment>
<sequence length="155" mass="17464">MLARQHPCILTLALSAPVPAGHAKDALQLAQMQEQTLQLEQQSKLKGLCLVQMQLEAPSPLHSVVWAGSLWCRHRTGCQAARAPSVCQAEYEAAVEQLKSEQIRLQAEERRKTLSEETRQHQARAQYQDKLARQRYEDQLKQQVSSASPARGMRP</sequence>
<evidence type="ECO:0000259" key="10">
    <source>
        <dbReference type="Pfam" id="PF12037"/>
    </source>
</evidence>
<keyword evidence="5" id="KW-0067">ATP-binding</keyword>
<dbReference type="EMBL" id="JASSZA010000007">
    <property type="protein sequence ID" value="KAK2105618.1"/>
    <property type="molecule type" value="Genomic_DNA"/>
</dbReference>
<keyword evidence="12" id="KW-1185">Reference proteome</keyword>